<name>A0A4C1TJZ4_EUMVA</name>
<organism evidence="1 2">
    <name type="scientific">Eumeta variegata</name>
    <name type="common">Bagworm moth</name>
    <name type="synonym">Eumeta japonica</name>
    <dbReference type="NCBI Taxonomy" id="151549"/>
    <lineage>
        <taxon>Eukaryota</taxon>
        <taxon>Metazoa</taxon>
        <taxon>Ecdysozoa</taxon>
        <taxon>Arthropoda</taxon>
        <taxon>Hexapoda</taxon>
        <taxon>Insecta</taxon>
        <taxon>Pterygota</taxon>
        <taxon>Neoptera</taxon>
        <taxon>Endopterygota</taxon>
        <taxon>Lepidoptera</taxon>
        <taxon>Glossata</taxon>
        <taxon>Ditrysia</taxon>
        <taxon>Tineoidea</taxon>
        <taxon>Psychidae</taxon>
        <taxon>Oiketicinae</taxon>
        <taxon>Eumeta</taxon>
    </lineage>
</organism>
<sequence length="101" mass="11348">MLEEMLRAEAASAMEYCALPNHRLRIQKSDIYSCGEIRAGLLNPDLLSLRPGSELKARLRSKSKVRQIGIEIRIGMEIVNGRYIRPRNVFKVHAGEAAGRS</sequence>
<evidence type="ECO:0000313" key="2">
    <source>
        <dbReference type="Proteomes" id="UP000299102"/>
    </source>
</evidence>
<gene>
    <name evidence="1" type="ORF">EVAR_7965_1</name>
</gene>
<proteinExistence type="predicted"/>
<protein>
    <submittedName>
        <fullName evidence="1">Uncharacterized protein</fullName>
    </submittedName>
</protein>
<reference evidence="1 2" key="1">
    <citation type="journal article" date="2019" name="Commun. Biol.">
        <title>The bagworm genome reveals a unique fibroin gene that provides high tensile strength.</title>
        <authorList>
            <person name="Kono N."/>
            <person name="Nakamura H."/>
            <person name="Ohtoshi R."/>
            <person name="Tomita M."/>
            <person name="Numata K."/>
            <person name="Arakawa K."/>
        </authorList>
    </citation>
    <scope>NUCLEOTIDE SEQUENCE [LARGE SCALE GENOMIC DNA]</scope>
</reference>
<dbReference type="Proteomes" id="UP000299102">
    <property type="component" value="Unassembled WGS sequence"/>
</dbReference>
<keyword evidence="2" id="KW-1185">Reference proteome</keyword>
<evidence type="ECO:0000313" key="1">
    <source>
        <dbReference type="EMBL" id="GBP13728.1"/>
    </source>
</evidence>
<comment type="caution">
    <text evidence="1">The sequence shown here is derived from an EMBL/GenBank/DDBJ whole genome shotgun (WGS) entry which is preliminary data.</text>
</comment>
<dbReference type="AlphaFoldDB" id="A0A4C1TJZ4"/>
<accession>A0A4C1TJZ4</accession>
<dbReference type="EMBL" id="BGZK01000059">
    <property type="protein sequence ID" value="GBP13728.1"/>
    <property type="molecule type" value="Genomic_DNA"/>
</dbReference>